<sequence length="256" mass="29166">MNDDLELDEDGVHGADRWVTSWEQECLTEVATQPNMDEILHNERDLAAQKLWLHFQNSATALAQMYKDRTQGNAYWVPFQNAAGAITLMYKESIDCHRRVAELGVQAGMQRRTKELLAWAQKRRRHIRREDLVAFLTGKTPPPPRLRATPRMMTVDRGSSRIPVPDTVIHNPTNVEHDLHTFREALEIHGLNGAMSDISVGYGSRPHTPTKSRTRTSDLNAFITEELQRHTEARKRASSSPDVAMDSPTHKRSRLS</sequence>
<reference evidence="5" key="1">
    <citation type="submission" date="2025-08" db="UniProtKB">
        <authorList>
            <consortium name="RefSeq"/>
        </authorList>
    </citation>
    <scope>IDENTIFICATION</scope>
</reference>
<dbReference type="InterPro" id="IPR040308">
    <property type="entry name" value="HAPR1"/>
</dbReference>
<gene>
    <name evidence="5" type="primary">LOC106810438</name>
</gene>
<evidence type="ECO:0000256" key="2">
    <source>
        <dbReference type="ARBA" id="ARBA00023242"/>
    </source>
</evidence>
<dbReference type="Proteomes" id="UP000695022">
    <property type="component" value="Unplaced"/>
</dbReference>
<keyword evidence="2" id="KW-0539">Nucleus</keyword>
<evidence type="ECO:0000256" key="3">
    <source>
        <dbReference type="SAM" id="MobiDB-lite"/>
    </source>
</evidence>
<dbReference type="InterPro" id="IPR029196">
    <property type="entry name" value="HAPSTR1-like"/>
</dbReference>
<dbReference type="Pfam" id="PF15251">
    <property type="entry name" value="TAPR1-like"/>
    <property type="match status" value="1"/>
</dbReference>
<dbReference type="PANTHER" id="PTHR31624:SF4">
    <property type="entry name" value="CHROMOSOME 16 OPEN READING FRAME 72"/>
    <property type="match status" value="1"/>
</dbReference>
<accession>A0ABM1EAR3</accession>
<dbReference type="RefSeq" id="XP_014669284.1">
    <property type="nucleotide sequence ID" value="XM_014813798.1"/>
</dbReference>
<dbReference type="GeneID" id="106810438"/>
<name>A0ABM1EAR3_PRICU</name>
<dbReference type="PANTHER" id="PTHR31624">
    <property type="entry name" value="UPF0472 PROTEIN C16ORF72"/>
    <property type="match status" value="1"/>
</dbReference>
<keyword evidence="4" id="KW-1185">Reference proteome</keyword>
<protein>
    <submittedName>
        <fullName evidence="5">UPF0472 protein C16orf72 homolog</fullName>
    </submittedName>
</protein>
<organism evidence="4 5">
    <name type="scientific">Priapulus caudatus</name>
    <name type="common">Priapulid worm</name>
    <dbReference type="NCBI Taxonomy" id="37621"/>
    <lineage>
        <taxon>Eukaryota</taxon>
        <taxon>Metazoa</taxon>
        <taxon>Ecdysozoa</taxon>
        <taxon>Scalidophora</taxon>
        <taxon>Priapulida</taxon>
        <taxon>Priapulimorpha</taxon>
        <taxon>Priapulimorphida</taxon>
        <taxon>Priapulidae</taxon>
        <taxon>Priapulus</taxon>
    </lineage>
</organism>
<comment type="subcellular location">
    <subcellularLocation>
        <location evidence="1">Nucleus</location>
    </subcellularLocation>
</comment>
<feature type="region of interest" description="Disordered" evidence="3">
    <location>
        <begin position="228"/>
        <end position="256"/>
    </location>
</feature>
<proteinExistence type="predicted"/>
<evidence type="ECO:0000313" key="4">
    <source>
        <dbReference type="Proteomes" id="UP000695022"/>
    </source>
</evidence>
<evidence type="ECO:0000313" key="5">
    <source>
        <dbReference type="RefSeq" id="XP_014669284.1"/>
    </source>
</evidence>
<evidence type="ECO:0000256" key="1">
    <source>
        <dbReference type="ARBA" id="ARBA00004123"/>
    </source>
</evidence>